<gene>
    <name evidence="2" type="ORF">NE237_003653</name>
</gene>
<evidence type="ECO:0000313" key="3">
    <source>
        <dbReference type="Proteomes" id="UP001141806"/>
    </source>
</evidence>
<evidence type="ECO:0000256" key="1">
    <source>
        <dbReference type="SAM" id="Phobius"/>
    </source>
</evidence>
<name>A0A9Q0KHW0_9MAGN</name>
<dbReference type="Proteomes" id="UP001141806">
    <property type="component" value="Unassembled WGS sequence"/>
</dbReference>
<dbReference type="AlphaFoldDB" id="A0A9Q0KHW0"/>
<feature type="transmembrane region" description="Helical" evidence="1">
    <location>
        <begin position="203"/>
        <end position="226"/>
    </location>
</feature>
<accession>A0A9Q0KHW0</accession>
<proteinExistence type="predicted"/>
<reference evidence="2" key="1">
    <citation type="journal article" date="2023" name="Plant J.">
        <title>The genome of the king protea, Protea cynaroides.</title>
        <authorList>
            <person name="Chang J."/>
            <person name="Duong T.A."/>
            <person name="Schoeman C."/>
            <person name="Ma X."/>
            <person name="Roodt D."/>
            <person name="Barker N."/>
            <person name="Li Z."/>
            <person name="Van de Peer Y."/>
            <person name="Mizrachi E."/>
        </authorList>
    </citation>
    <scope>NUCLEOTIDE SEQUENCE</scope>
    <source>
        <tissue evidence="2">Young leaves</tissue>
    </source>
</reference>
<feature type="transmembrane region" description="Helical" evidence="1">
    <location>
        <begin position="27"/>
        <end position="47"/>
    </location>
</feature>
<protein>
    <submittedName>
        <fullName evidence="2">Uncharacterized protein</fullName>
    </submittedName>
</protein>
<keyword evidence="1" id="KW-1133">Transmembrane helix</keyword>
<sequence length="243" mass="27068">MPSSLSRISTPQPALNHTLVRNIKDPLLTISAVVFSLLISLCLVPGFDSIALLKSEQHLFSAGHPGLGKQLLACLFLLNSLLILLTIQSLVGMLVTVRLISKWKKKLEEEEEEEEEELELQARMNFGHLLVNLDDQEDSLLRDVQLVRFVAFGATVLALICLLLTVASMCWVSMEDSLFLPASPSFVELEESSKMLVGNRMEALLLVMVVILLAFVNGSFPAFIFLSKWAKERGTIHPHQFQV</sequence>
<evidence type="ECO:0000313" key="2">
    <source>
        <dbReference type="EMBL" id="KAJ4970554.1"/>
    </source>
</evidence>
<keyword evidence="1" id="KW-0472">Membrane</keyword>
<keyword evidence="3" id="KW-1185">Reference proteome</keyword>
<comment type="caution">
    <text evidence="2">The sequence shown here is derived from an EMBL/GenBank/DDBJ whole genome shotgun (WGS) entry which is preliminary data.</text>
</comment>
<feature type="transmembrane region" description="Helical" evidence="1">
    <location>
        <begin position="67"/>
        <end position="97"/>
    </location>
</feature>
<keyword evidence="1" id="KW-0812">Transmembrane</keyword>
<feature type="transmembrane region" description="Helical" evidence="1">
    <location>
        <begin position="149"/>
        <end position="174"/>
    </location>
</feature>
<organism evidence="2 3">
    <name type="scientific">Protea cynaroides</name>
    <dbReference type="NCBI Taxonomy" id="273540"/>
    <lineage>
        <taxon>Eukaryota</taxon>
        <taxon>Viridiplantae</taxon>
        <taxon>Streptophyta</taxon>
        <taxon>Embryophyta</taxon>
        <taxon>Tracheophyta</taxon>
        <taxon>Spermatophyta</taxon>
        <taxon>Magnoliopsida</taxon>
        <taxon>Proteales</taxon>
        <taxon>Proteaceae</taxon>
        <taxon>Protea</taxon>
    </lineage>
</organism>
<dbReference type="EMBL" id="JAMYWD010000005">
    <property type="protein sequence ID" value="KAJ4970554.1"/>
    <property type="molecule type" value="Genomic_DNA"/>
</dbReference>